<proteinExistence type="predicted"/>
<accession>A0A5Y2SK97</accession>
<dbReference type="AlphaFoldDB" id="A0A5Y2SK97"/>
<name>A0A5Y2SK97_SALHO</name>
<gene>
    <name evidence="1" type="ORF">FNH47_23980</name>
</gene>
<dbReference type="Proteomes" id="UP000839836">
    <property type="component" value="Unassembled WGS sequence"/>
</dbReference>
<feature type="non-terminal residue" evidence="1">
    <location>
        <position position="1"/>
    </location>
</feature>
<sequence length="34" mass="4106">RLYQLYMKGELPMKKTWNGEYSHDKAIYTPEDKA</sequence>
<protein>
    <submittedName>
        <fullName evidence="1">ORF6N domain-containing protein</fullName>
    </submittedName>
</protein>
<organism evidence="1">
    <name type="scientific">Salmonella houtenae</name>
    <dbReference type="NCBI Taxonomy" id="59205"/>
    <lineage>
        <taxon>Bacteria</taxon>
        <taxon>Pseudomonadati</taxon>
        <taxon>Pseudomonadota</taxon>
        <taxon>Gammaproteobacteria</taxon>
        <taxon>Enterobacterales</taxon>
        <taxon>Enterobacteriaceae</taxon>
        <taxon>Salmonella</taxon>
    </lineage>
</organism>
<evidence type="ECO:0000313" key="1">
    <source>
        <dbReference type="EMBL" id="ECF6076945.1"/>
    </source>
</evidence>
<comment type="caution">
    <text evidence="1">The sequence shown here is derived from an EMBL/GenBank/DDBJ whole genome shotgun (WGS) entry which is preliminary data.</text>
</comment>
<reference evidence="1" key="1">
    <citation type="submission" date="2019-07" db="EMBL/GenBank/DDBJ databases">
        <authorList>
            <person name="Ashton P.M."/>
            <person name="Dallman T."/>
            <person name="Nair S."/>
            <person name="De Pinna E."/>
            <person name="Peters T."/>
            <person name="Grant K."/>
        </authorList>
    </citation>
    <scope>NUCLEOTIDE SEQUENCE [LARGE SCALE GENOMIC DNA]</scope>
    <source>
        <strain evidence="1">674345</strain>
    </source>
</reference>
<dbReference type="EMBL" id="AAILSW010000122">
    <property type="protein sequence ID" value="ECF6076945.1"/>
    <property type="molecule type" value="Genomic_DNA"/>
</dbReference>